<accession>A0A024GZW8</accession>
<dbReference type="STRING" id="861266.ARTSIC4J27_1263"/>
<dbReference type="AlphaFoldDB" id="A0A024GZW8"/>
<gene>
    <name evidence="1" type="ORF">ARTSIC4J27_1263</name>
</gene>
<sequence length="37" mass="4079">MVVWTATPFWGLEPAIDPTKTFVVMPGAIRRDCGNNS</sequence>
<proteinExistence type="predicted"/>
<evidence type="ECO:0000313" key="1">
    <source>
        <dbReference type="EMBL" id="CCQ45323.1"/>
    </source>
</evidence>
<evidence type="ECO:0000313" key="2">
    <source>
        <dbReference type="Proteomes" id="UP000035722"/>
    </source>
</evidence>
<protein>
    <submittedName>
        <fullName evidence="1">Uncharacterized protein</fullName>
    </submittedName>
</protein>
<comment type="caution">
    <text evidence="1">The sequence shown here is derived from an EMBL/GenBank/DDBJ whole genome shotgun (WGS) entry which is preliminary data.</text>
</comment>
<name>A0A024GZW8_9MICC</name>
<dbReference type="EMBL" id="CAQI01000035">
    <property type="protein sequence ID" value="CCQ45323.1"/>
    <property type="molecule type" value="Genomic_DNA"/>
</dbReference>
<reference evidence="2" key="1">
    <citation type="journal article" date="2014" name="Genome Announc.">
        <title>Genome Sequence of Arthrobacter siccitolerans 4J27, a Xeroprotectant-Producing Desiccation-Tolerant Microorganism.</title>
        <authorList>
            <person name="Manzanera M."/>
            <person name="Santa-Cruz-Calvo L."/>
            <person name="Vilchez J.I."/>
            <person name="Garcia-Fontana C."/>
            <person name="Silva-Castro G.A."/>
            <person name="Calvo C."/>
            <person name="Gonzalez-Lopez J."/>
        </authorList>
    </citation>
    <scope>NUCLEOTIDE SEQUENCE [LARGE SCALE GENOMIC DNA]</scope>
    <source>
        <strain evidence="2">4J27</strain>
    </source>
</reference>
<keyword evidence="2" id="KW-1185">Reference proteome</keyword>
<organism evidence="1 2">
    <name type="scientific">Pseudarthrobacter siccitolerans</name>
    <dbReference type="NCBI Taxonomy" id="861266"/>
    <lineage>
        <taxon>Bacteria</taxon>
        <taxon>Bacillati</taxon>
        <taxon>Actinomycetota</taxon>
        <taxon>Actinomycetes</taxon>
        <taxon>Micrococcales</taxon>
        <taxon>Micrococcaceae</taxon>
        <taxon>Pseudarthrobacter</taxon>
    </lineage>
</organism>
<dbReference type="Proteomes" id="UP000035722">
    <property type="component" value="Unassembled WGS sequence"/>
</dbReference>